<evidence type="ECO:0000313" key="3">
    <source>
        <dbReference type="Proteomes" id="UP000033047"/>
    </source>
</evidence>
<dbReference type="PATRIC" id="fig|927665.4.peg.3099"/>
<dbReference type="Gene3D" id="3.40.50.1110">
    <property type="entry name" value="SGNH hydrolase"/>
    <property type="match status" value="1"/>
</dbReference>
<dbReference type="HOGENOM" id="CLU_605271_0_0_10"/>
<dbReference type="InterPro" id="IPR036514">
    <property type="entry name" value="SGNH_hydro_sf"/>
</dbReference>
<comment type="caution">
    <text evidence="2">The sequence shown here is derived from an EMBL/GenBank/DDBJ whole genome shotgun (WGS) entry which is preliminary data.</text>
</comment>
<dbReference type="Pfam" id="PF16227">
    <property type="entry name" value="DUF4886"/>
    <property type="match status" value="1"/>
</dbReference>
<dbReference type="EMBL" id="AQHV01000014">
    <property type="protein sequence ID" value="KKB53475.1"/>
    <property type="molecule type" value="Genomic_DNA"/>
</dbReference>
<gene>
    <name evidence="2" type="ORF">HMPREF1535_03016</name>
</gene>
<reference evidence="2 3" key="1">
    <citation type="submission" date="2013-04" db="EMBL/GenBank/DDBJ databases">
        <title>The Genome Sequence of Parabacteroides goldsteinii DSM 19448.</title>
        <authorList>
            <consortium name="The Broad Institute Genomics Platform"/>
            <person name="Earl A."/>
            <person name="Ward D."/>
            <person name="Feldgarden M."/>
            <person name="Gevers D."/>
            <person name="Martens E."/>
            <person name="Sakamoto M."/>
            <person name="Benno Y."/>
            <person name="Song Y."/>
            <person name="Liu C."/>
            <person name="Lee J."/>
            <person name="Bolanos M."/>
            <person name="Vaisanen M.L."/>
            <person name="Finegold S.M."/>
            <person name="Walker B."/>
            <person name="Young S."/>
            <person name="Zeng Q."/>
            <person name="Gargeya S."/>
            <person name="Fitzgerald M."/>
            <person name="Haas B."/>
            <person name="Abouelleil A."/>
            <person name="Allen A.W."/>
            <person name="Alvarado L."/>
            <person name="Arachchi H.M."/>
            <person name="Berlin A.M."/>
            <person name="Chapman S.B."/>
            <person name="Gainer-Dewar J."/>
            <person name="Goldberg J."/>
            <person name="Griggs A."/>
            <person name="Gujja S."/>
            <person name="Hansen M."/>
            <person name="Howarth C."/>
            <person name="Imamovic A."/>
            <person name="Ireland A."/>
            <person name="Larimer J."/>
            <person name="McCowan C."/>
            <person name="Murphy C."/>
            <person name="Pearson M."/>
            <person name="Poon T.W."/>
            <person name="Priest M."/>
            <person name="Roberts A."/>
            <person name="Saif S."/>
            <person name="Shea T."/>
            <person name="Sisk P."/>
            <person name="Sykes S."/>
            <person name="Wortman J."/>
            <person name="Nusbaum C."/>
            <person name="Birren B."/>
        </authorList>
    </citation>
    <scope>NUCLEOTIDE SEQUENCE [LARGE SCALE GENOMIC DNA]</scope>
    <source>
        <strain evidence="2 3">DSM 19448</strain>
    </source>
</reference>
<dbReference type="GO" id="GO:0016788">
    <property type="term" value="F:hydrolase activity, acting on ester bonds"/>
    <property type="evidence" value="ECO:0007669"/>
    <property type="project" value="UniProtKB-ARBA"/>
</dbReference>
<protein>
    <recommendedName>
        <fullName evidence="1">DUF4886 domain-containing protein</fullName>
    </recommendedName>
</protein>
<dbReference type="Proteomes" id="UP000033047">
    <property type="component" value="Unassembled WGS sequence"/>
</dbReference>
<dbReference type="STRING" id="927665.HMPREF1535_03016"/>
<evidence type="ECO:0000259" key="1">
    <source>
        <dbReference type="Pfam" id="PF16227"/>
    </source>
</evidence>
<proteinExistence type="predicted"/>
<dbReference type="InterPro" id="IPR032616">
    <property type="entry name" value="DUF4886"/>
</dbReference>
<name>A0A0F5J7L5_9BACT</name>
<dbReference type="RefSeq" id="WP_046147559.1">
    <property type="nucleotide sequence ID" value="NZ_KQ033913.1"/>
</dbReference>
<accession>A0A0F5J7L5</accession>
<organism evidence="2 3">
    <name type="scientific">Parabacteroides goldsteinii DSM 19448 = WAL 12034</name>
    <dbReference type="NCBI Taxonomy" id="927665"/>
    <lineage>
        <taxon>Bacteria</taxon>
        <taxon>Pseudomonadati</taxon>
        <taxon>Bacteroidota</taxon>
        <taxon>Bacteroidia</taxon>
        <taxon>Bacteroidales</taxon>
        <taxon>Tannerellaceae</taxon>
        <taxon>Parabacteroides</taxon>
    </lineage>
</organism>
<feature type="domain" description="DUF4886" evidence="1">
    <location>
        <begin position="186"/>
        <end position="414"/>
    </location>
</feature>
<dbReference type="AlphaFoldDB" id="A0A0F5J7L5"/>
<sequence>MRIHVLFVCLFFLLNISCAEKEEGDDWVGVSQELLFQALQNDLSIREIKQTSGSFEILFSDNSVISFPGGKKVFYTTIGNNNNWLINGVNTDIKALSNIPNSESNLQSIDVDGRGNWSINEKSTTIQAGMPLDMPDIPVLKNIIESRHFFYFYYSDRTILRFMRQNSNNHLSDKKQHLPAHPASLKILCIGNSFTEDATSGLPRIIKSVGLSHICIGHLIAGGASLRKFYEGYMENSPIGIYQVTNDQMEWTTISDNFTLKQALQYADWNIITFQQVSYDAGRYQTYQPVFSSLIDIAKNECRKSKPVIAWQMPWAYGTGCQEEYFGKYGYNQQKMYKAITNATKVMMSQSEVDILVPVGTAIQNLRNTSLNNSPLDITRDYRHLDCGIGRYTASCTLFQALIASVYKVELSDTPFFNAYGDTPVTEKNFRICQQAAINACNAPFTVTPPTD</sequence>
<evidence type="ECO:0000313" key="2">
    <source>
        <dbReference type="EMBL" id="KKB53475.1"/>
    </source>
</evidence>